<keyword evidence="8 11" id="KW-0333">Golgi apparatus</keyword>
<keyword evidence="9 11" id="KW-0472">Membrane</keyword>
<dbReference type="GO" id="GO:0015031">
    <property type="term" value="P:protein transport"/>
    <property type="evidence" value="ECO:0007669"/>
    <property type="project" value="UniProtKB-UniRule"/>
</dbReference>
<keyword evidence="5 11" id="KW-0963">Cytoplasm</keyword>
<proteinExistence type="inferred from homology"/>
<comment type="similarity">
    <text evidence="3 11">Belongs to the COPE family.</text>
</comment>
<evidence type="ECO:0000313" key="12">
    <source>
        <dbReference type="EMBL" id="SCU96102.1"/>
    </source>
</evidence>
<dbReference type="GO" id="GO:0030126">
    <property type="term" value="C:COPI vesicle coat"/>
    <property type="evidence" value="ECO:0007669"/>
    <property type="project" value="TreeGrafter"/>
</dbReference>
<keyword evidence="6 11" id="KW-0931">ER-Golgi transport</keyword>
<evidence type="ECO:0000256" key="1">
    <source>
        <dbReference type="ARBA" id="ARBA00004255"/>
    </source>
</evidence>
<dbReference type="GO" id="GO:0005198">
    <property type="term" value="F:structural molecule activity"/>
    <property type="evidence" value="ECO:0007669"/>
    <property type="project" value="UniProtKB-UniRule"/>
</dbReference>
<evidence type="ECO:0000256" key="9">
    <source>
        <dbReference type="ARBA" id="ARBA00023136"/>
    </source>
</evidence>
<evidence type="ECO:0000256" key="3">
    <source>
        <dbReference type="ARBA" id="ARBA00008827"/>
    </source>
</evidence>
<dbReference type="InterPro" id="IPR011990">
    <property type="entry name" value="TPR-like_helical_dom_sf"/>
</dbReference>
<accession>A0A1G4JYH2</accession>
<evidence type="ECO:0000256" key="6">
    <source>
        <dbReference type="ARBA" id="ARBA00022892"/>
    </source>
</evidence>
<comment type="subcellular location">
    <subcellularLocation>
        <location evidence="2">Cytoplasmic vesicle</location>
        <location evidence="2">COPI-coated vesicle membrane</location>
        <topology evidence="2">Peripheral membrane protein</topology>
        <orientation evidence="2">Cytoplasmic side</orientation>
    </subcellularLocation>
    <subcellularLocation>
        <location evidence="1">Golgi apparatus membrane</location>
        <topology evidence="1">Peripheral membrane protein</topology>
        <orientation evidence="1">Cytoplasmic side</orientation>
    </subcellularLocation>
</comment>
<sequence length="292" mass="32178">MNFFSVKQQYYTGNFKAALSSLEKHPENSSEIAEFYKAKCLQALDQLSSFQSQSALGPVFEAYTAAIDTGDLANLEKAASNHKSLFALNLLATAQATQGQLESALETCNEALAGDLGPGATELALLAVQVSVMDPRRASVGAQILQNFLAAKEDNYANEDEIIVNFAESYVNFALGREVSGSNFYFFEELSQTLPCWKTQLALLSSHLQQSNLPEAQTIVDLLDSEFYQNQTESAKLYTPEFIANKITLAAMQGEHVDALRDELLQTTPNHPLCRDYKTNNAKFDEIIAKYA</sequence>
<dbReference type="EMBL" id="LT598477">
    <property type="protein sequence ID" value="SCU96102.1"/>
    <property type="molecule type" value="Genomic_DNA"/>
</dbReference>
<evidence type="ECO:0000313" key="13">
    <source>
        <dbReference type="Proteomes" id="UP000191144"/>
    </source>
</evidence>
<evidence type="ECO:0000256" key="10">
    <source>
        <dbReference type="ARBA" id="ARBA00023329"/>
    </source>
</evidence>
<dbReference type="Pfam" id="PF04733">
    <property type="entry name" value="Coatomer_E"/>
    <property type="match status" value="1"/>
</dbReference>
<dbReference type="OrthoDB" id="310217at2759"/>
<organism evidence="12 13">
    <name type="scientific">Lachancea meyersii CBS 8951</name>
    <dbReference type="NCBI Taxonomy" id="1266667"/>
    <lineage>
        <taxon>Eukaryota</taxon>
        <taxon>Fungi</taxon>
        <taxon>Dikarya</taxon>
        <taxon>Ascomycota</taxon>
        <taxon>Saccharomycotina</taxon>
        <taxon>Saccharomycetes</taxon>
        <taxon>Saccharomycetales</taxon>
        <taxon>Saccharomycetaceae</taxon>
        <taxon>Lachancea</taxon>
    </lineage>
</organism>
<dbReference type="GO" id="GO:0006891">
    <property type="term" value="P:intra-Golgi vesicle-mediated transport"/>
    <property type="evidence" value="ECO:0007669"/>
    <property type="project" value="TreeGrafter"/>
</dbReference>
<dbReference type="PANTHER" id="PTHR10805">
    <property type="entry name" value="COATOMER SUBUNIT EPSILON"/>
    <property type="match status" value="1"/>
</dbReference>
<name>A0A1G4JYH2_9SACH</name>
<evidence type="ECO:0000256" key="4">
    <source>
        <dbReference type="ARBA" id="ARBA00022448"/>
    </source>
</evidence>
<comment type="function">
    <text evidence="11">The coatomer is a cytosolic protein complex that binds to dilysine motifs and reversibly associates with Golgi non-clathrin-coated vesicles, which further mediate biosynthetic protein transport from the ER, via the Golgi up to the trans Golgi network. The coatomer complex is required for budding from Golgi membranes, and is essential for the retrograde Golgi-to-ER transport of dilysine-tagged proteins.</text>
</comment>
<reference evidence="13" key="1">
    <citation type="submission" date="2016-03" db="EMBL/GenBank/DDBJ databases">
        <authorList>
            <person name="Devillers Hugo."/>
        </authorList>
    </citation>
    <scope>NUCLEOTIDE SEQUENCE [LARGE SCALE GENOMIC DNA]</scope>
</reference>
<dbReference type="GO" id="GO:0006890">
    <property type="term" value="P:retrograde vesicle-mediated transport, Golgi to endoplasmic reticulum"/>
    <property type="evidence" value="ECO:0007669"/>
    <property type="project" value="UniProtKB-UniRule"/>
</dbReference>
<keyword evidence="4 11" id="KW-0813">Transport</keyword>
<gene>
    <name evidence="12" type="ORF">LAME_0F14884G</name>
</gene>
<dbReference type="Proteomes" id="UP000191144">
    <property type="component" value="Chromosome F"/>
</dbReference>
<keyword evidence="13" id="KW-1185">Reference proteome</keyword>
<keyword evidence="7 11" id="KW-0653">Protein transport</keyword>
<evidence type="ECO:0000256" key="2">
    <source>
        <dbReference type="ARBA" id="ARBA00004347"/>
    </source>
</evidence>
<dbReference type="Gene3D" id="1.25.40.10">
    <property type="entry name" value="Tetratricopeptide repeat domain"/>
    <property type="match status" value="1"/>
</dbReference>
<dbReference type="GO" id="GO:0000139">
    <property type="term" value="C:Golgi membrane"/>
    <property type="evidence" value="ECO:0007669"/>
    <property type="project" value="UniProtKB-SubCell"/>
</dbReference>
<keyword evidence="10 11" id="KW-0968">Cytoplasmic vesicle</keyword>
<dbReference type="PIRSF" id="PIRSF016478">
    <property type="entry name" value="Coatomer_esu"/>
    <property type="match status" value="1"/>
</dbReference>
<evidence type="ECO:0000256" key="11">
    <source>
        <dbReference type="PIRNR" id="PIRNR016478"/>
    </source>
</evidence>
<dbReference type="GO" id="GO:0006888">
    <property type="term" value="P:endoplasmic reticulum to Golgi vesicle-mediated transport"/>
    <property type="evidence" value="ECO:0007669"/>
    <property type="project" value="TreeGrafter"/>
</dbReference>
<dbReference type="AlphaFoldDB" id="A0A1G4JYH2"/>
<evidence type="ECO:0000256" key="7">
    <source>
        <dbReference type="ARBA" id="ARBA00022927"/>
    </source>
</evidence>
<protein>
    <recommendedName>
        <fullName evidence="11">Coatomer subunit epsilon</fullName>
    </recommendedName>
</protein>
<evidence type="ECO:0000256" key="8">
    <source>
        <dbReference type="ARBA" id="ARBA00023034"/>
    </source>
</evidence>
<dbReference type="PANTHER" id="PTHR10805:SF0">
    <property type="entry name" value="COATOMER SUBUNIT EPSILON"/>
    <property type="match status" value="1"/>
</dbReference>
<evidence type="ECO:0000256" key="5">
    <source>
        <dbReference type="ARBA" id="ARBA00022490"/>
    </source>
</evidence>
<dbReference type="InterPro" id="IPR006822">
    <property type="entry name" value="Coatomer_esu"/>
</dbReference>